<accession>A0AA40CKG2</accession>
<sequence>MSWDTLPADIRLMIFEAVADELINREPTYREWQRYFEHSIFSELSLDQDRISEFNKIMTRTPRRQGIRQNNLIFTKALRSLFAVLSAWPAREIKSPGQRGGLALDIKPRSPAAPKVKDITTLVWRRQSYRGIDLPSLQDILKSIPKICQLVHEPWYNVTRGQQRYLFEEPYIELVRALPAQSHLRNVFIFQDSSRILNPDKPVDGHGANRGLASKCPLGHALAKATRLCKLEVVSASFLIDAFDFFHLFEDETALPRQPNDPRAWDNLRELNLTSDRLTPCRRSWKRQQVLCRAGRAAALMSRLKSMTLWNGGKGFCYIMRYNRTSEYDAPLFQLASNLKSVVSSDFSPQVLSNEGATAV</sequence>
<comment type="caution">
    <text evidence="2">The sequence shown here is derived from an EMBL/GenBank/DDBJ whole genome shotgun (WGS) entry which is preliminary data.</text>
</comment>
<evidence type="ECO:0000313" key="2">
    <source>
        <dbReference type="EMBL" id="KAK0640763.1"/>
    </source>
</evidence>
<name>A0AA40CKG2_9PEZI</name>
<proteinExistence type="predicted"/>
<dbReference type="Proteomes" id="UP001174936">
    <property type="component" value="Unassembled WGS sequence"/>
</dbReference>
<reference evidence="2" key="1">
    <citation type="submission" date="2023-06" db="EMBL/GenBank/DDBJ databases">
        <title>Genome-scale phylogeny and comparative genomics of the fungal order Sordariales.</title>
        <authorList>
            <consortium name="Lawrence Berkeley National Laboratory"/>
            <person name="Hensen N."/>
            <person name="Bonometti L."/>
            <person name="Westerberg I."/>
            <person name="Brannstrom I.O."/>
            <person name="Guillou S."/>
            <person name="Cros-Aarteil S."/>
            <person name="Calhoun S."/>
            <person name="Haridas S."/>
            <person name="Kuo A."/>
            <person name="Mondo S."/>
            <person name="Pangilinan J."/>
            <person name="Riley R."/>
            <person name="Labutti K."/>
            <person name="Andreopoulos B."/>
            <person name="Lipzen A."/>
            <person name="Chen C."/>
            <person name="Yanf M."/>
            <person name="Daum C."/>
            <person name="Ng V."/>
            <person name="Clum A."/>
            <person name="Steindorff A."/>
            <person name="Ohm R."/>
            <person name="Martin F."/>
            <person name="Silar P."/>
            <person name="Natvig D."/>
            <person name="Lalanne C."/>
            <person name="Gautier V."/>
            <person name="Ament-Velasquez S.L."/>
            <person name="Kruys A."/>
            <person name="Hutchinson M.I."/>
            <person name="Powell A.J."/>
            <person name="Barry K."/>
            <person name="Miller A.N."/>
            <person name="Grigoriev I.V."/>
            <person name="Debuchy R."/>
            <person name="Gladieux P."/>
            <person name="Thoren M.H."/>
            <person name="Johannesson H."/>
        </authorList>
    </citation>
    <scope>NUCLEOTIDE SEQUENCE</scope>
    <source>
        <strain evidence="2">SMH2532-1</strain>
    </source>
</reference>
<evidence type="ECO:0000259" key="1">
    <source>
        <dbReference type="Pfam" id="PF20183"/>
    </source>
</evidence>
<dbReference type="EMBL" id="JAULSV010000006">
    <property type="protein sequence ID" value="KAK0640763.1"/>
    <property type="molecule type" value="Genomic_DNA"/>
</dbReference>
<dbReference type="InterPro" id="IPR046676">
    <property type="entry name" value="DUF6546"/>
</dbReference>
<organism evidence="2 3">
    <name type="scientific">Cercophora newfieldiana</name>
    <dbReference type="NCBI Taxonomy" id="92897"/>
    <lineage>
        <taxon>Eukaryota</taxon>
        <taxon>Fungi</taxon>
        <taxon>Dikarya</taxon>
        <taxon>Ascomycota</taxon>
        <taxon>Pezizomycotina</taxon>
        <taxon>Sordariomycetes</taxon>
        <taxon>Sordariomycetidae</taxon>
        <taxon>Sordariales</taxon>
        <taxon>Lasiosphaeriaceae</taxon>
        <taxon>Cercophora</taxon>
    </lineage>
</organism>
<protein>
    <recommendedName>
        <fullName evidence="1">DUF6546 domain-containing protein</fullName>
    </recommendedName>
</protein>
<gene>
    <name evidence="2" type="ORF">B0T16DRAFT_514723</name>
</gene>
<feature type="domain" description="DUF6546" evidence="1">
    <location>
        <begin position="182"/>
        <end position="331"/>
    </location>
</feature>
<keyword evidence="3" id="KW-1185">Reference proteome</keyword>
<dbReference type="AlphaFoldDB" id="A0AA40CKG2"/>
<evidence type="ECO:0000313" key="3">
    <source>
        <dbReference type="Proteomes" id="UP001174936"/>
    </source>
</evidence>
<dbReference type="Pfam" id="PF20183">
    <property type="entry name" value="DUF6546"/>
    <property type="match status" value="1"/>
</dbReference>